<dbReference type="Pfam" id="PF02782">
    <property type="entry name" value="FGGY_C"/>
    <property type="match status" value="1"/>
</dbReference>
<sequence length="493" mass="53391">MYLLGYDCGTSSIKATLLDAESGMPAASSTAPSCEMQIRSLKSGWAEQPPEMWWDNLKKATADLLSKAEIESPDIKAIGITYQMHGLVIVDKQLAPLRDSIIWCDSRAVEIGSRAFEELGQEMCLQNLLNSPGNFTASKLKWVKDNEPEIYSRIYKAMLPGDYIAMKLTGEIFTTESGLSEMILWNFQKGGLAESVLNYYGIDEGLLPDALPAFSQQGELTNAAAAELGLTAGTKVCYRAGDQPNNALSLNVLRPGEIAATAGTSGVVYGVSDAPAYDEQSRVNSFVHVSHQHSRPRYGVLLCINGAGILNSWVKNNIASGMDYAQLDKLASEIPAGSEGLSIIPFGNGAERILGNSWPGGAISGINFNVHSQLHIFRAAQEGIAFAMNYGLSIMKNMNVRPQKIKAGNANMFLSPVFCEAFSNVTGAALELYNTDGSQGAARAAGIGLGIYKGFDEAFEGLECTKRIEPDQKLIQTYNEAYEKWTETLNKEE</sequence>
<feature type="domain" description="Carbohydrate kinase FGGY C-terminal" evidence="5">
    <location>
        <begin position="259"/>
        <end position="444"/>
    </location>
</feature>
<dbReference type="AlphaFoldDB" id="A0A1W6LKI4"/>
<accession>A0A1W6LKI4</accession>
<proteinExistence type="inferred from homology"/>
<dbReference type="SUPFAM" id="SSF53067">
    <property type="entry name" value="Actin-like ATPase domain"/>
    <property type="match status" value="2"/>
</dbReference>
<dbReference type="PIRSF" id="PIRSF000538">
    <property type="entry name" value="GlpK"/>
    <property type="match status" value="1"/>
</dbReference>
<protein>
    <submittedName>
        <fullName evidence="6">L-xylulose/3-keto-L-gulonate kinase</fullName>
        <ecNumber evidence="6">2.7.1.-</ecNumber>
    </submittedName>
</protein>
<dbReference type="InterPro" id="IPR050406">
    <property type="entry name" value="FGGY_Carb_Kinase"/>
</dbReference>
<name>A0A1W6LKI4_9BACT</name>
<dbReference type="InterPro" id="IPR018484">
    <property type="entry name" value="FGGY_N"/>
</dbReference>
<organism evidence="6 7">
    <name type="scientific">Sedimentisphaera salicampi</name>
    <dbReference type="NCBI Taxonomy" id="1941349"/>
    <lineage>
        <taxon>Bacteria</taxon>
        <taxon>Pseudomonadati</taxon>
        <taxon>Planctomycetota</taxon>
        <taxon>Phycisphaerae</taxon>
        <taxon>Sedimentisphaerales</taxon>
        <taxon>Sedimentisphaeraceae</taxon>
        <taxon>Sedimentisphaera</taxon>
    </lineage>
</organism>
<dbReference type="PANTHER" id="PTHR43095:SF5">
    <property type="entry name" value="XYLULOSE KINASE"/>
    <property type="match status" value="1"/>
</dbReference>
<dbReference type="EMBL" id="CP021023">
    <property type="protein sequence ID" value="ARN56262.1"/>
    <property type="molecule type" value="Genomic_DNA"/>
</dbReference>
<evidence type="ECO:0000259" key="4">
    <source>
        <dbReference type="Pfam" id="PF00370"/>
    </source>
</evidence>
<gene>
    <name evidence="6" type="primary">lyx</name>
    <name evidence="6" type="ORF">STSP1_00638</name>
</gene>
<evidence type="ECO:0000313" key="6">
    <source>
        <dbReference type="EMBL" id="ARN56262.1"/>
    </source>
</evidence>
<evidence type="ECO:0000313" key="7">
    <source>
        <dbReference type="Proteomes" id="UP000193334"/>
    </source>
</evidence>
<dbReference type="RefSeq" id="WP_085754967.1">
    <property type="nucleotide sequence ID" value="NZ_CP021023.1"/>
</dbReference>
<keyword evidence="3 6" id="KW-0418">Kinase</keyword>
<evidence type="ECO:0000256" key="3">
    <source>
        <dbReference type="ARBA" id="ARBA00022777"/>
    </source>
</evidence>
<evidence type="ECO:0000256" key="2">
    <source>
        <dbReference type="ARBA" id="ARBA00022679"/>
    </source>
</evidence>
<dbReference type="Pfam" id="PF00370">
    <property type="entry name" value="FGGY_N"/>
    <property type="match status" value="1"/>
</dbReference>
<keyword evidence="7" id="KW-1185">Reference proteome</keyword>
<feature type="domain" description="Carbohydrate kinase FGGY N-terminal" evidence="4">
    <location>
        <begin position="2"/>
        <end position="245"/>
    </location>
</feature>
<dbReference type="InterPro" id="IPR043129">
    <property type="entry name" value="ATPase_NBD"/>
</dbReference>
<comment type="similarity">
    <text evidence="1">Belongs to the FGGY kinase family.</text>
</comment>
<dbReference type="PANTHER" id="PTHR43095">
    <property type="entry name" value="SUGAR KINASE"/>
    <property type="match status" value="1"/>
</dbReference>
<dbReference type="GO" id="GO:0005975">
    <property type="term" value="P:carbohydrate metabolic process"/>
    <property type="evidence" value="ECO:0007669"/>
    <property type="project" value="InterPro"/>
</dbReference>
<evidence type="ECO:0000259" key="5">
    <source>
        <dbReference type="Pfam" id="PF02782"/>
    </source>
</evidence>
<dbReference type="EC" id="2.7.1.-" evidence="6"/>
<dbReference type="CDD" id="cd07809">
    <property type="entry name" value="ASKHA_NBD_FGGY_BaXK-like"/>
    <property type="match status" value="1"/>
</dbReference>
<dbReference type="STRING" id="1941349.STSP1_00638"/>
<evidence type="ECO:0000256" key="1">
    <source>
        <dbReference type="ARBA" id="ARBA00009156"/>
    </source>
</evidence>
<dbReference type="InterPro" id="IPR018485">
    <property type="entry name" value="FGGY_C"/>
</dbReference>
<dbReference type="Gene3D" id="3.30.420.40">
    <property type="match status" value="2"/>
</dbReference>
<dbReference type="KEGG" id="pbp:STSP1_00638"/>
<dbReference type="InterPro" id="IPR000577">
    <property type="entry name" value="Carb_kinase_FGGY"/>
</dbReference>
<dbReference type="GO" id="GO:0016301">
    <property type="term" value="F:kinase activity"/>
    <property type="evidence" value="ECO:0007669"/>
    <property type="project" value="UniProtKB-KW"/>
</dbReference>
<reference evidence="7" key="1">
    <citation type="submission" date="2017-04" db="EMBL/GenBank/DDBJ databases">
        <title>Comparative genomics and description of representatives of a novel lineage of planctomycetes thriving in anoxic sediments.</title>
        <authorList>
            <person name="Spring S."/>
            <person name="Bunk B."/>
            <person name="Sproer C."/>
        </authorList>
    </citation>
    <scope>NUCLEOTIDE SEQUENCE [LARGE SCALE GENOMIC DNA]</scope>
    <source>
        <strain evidence="7">ST-PulAB-D4</strain>
    </source>
</reference>
<dbReference type="Proteomes" id="UP000193334">
    <property type="component" value="Chromosome"/>
</dbReference>
<keyword evidence="2 6" id="KW-0808">Transferase</keyword>